<evidence type="ECO:0000313" key="18">
    <source>
        <dbReference type="Proteomes" id="UP000239366"/>
    </source>
</evidence>
<dbReference type="Gene3D" id="3.90.320.10">
    <property type="match status" value="1"/>
</dbReference>
<keyword evidence="6" id="KW-0269">Exonuclease</keyword>
<evidence type="ECO:0000256" key="2">
    <source>
        <dbReference type="ARBA" id="ARBA00022741"/>
    </source>
</evidence>
<feature type="domain" description="UvrD-like helicase ATP-binding" evidence="15">
    <location>
        <begin position="1"/>
        <end position="428"/>
    </location>
</feature>
<keyword evidence="4 14" id="KW-0378">Hydrolase</keyword>
<dbReference type="InterPro" id="IPR014017">
    <property type="entry name" value="DNA_helicase_UvrD-like_C"/>
</dbReference>
<evidence type="ECO:0000256" key="12">
    <source>
        <dbReference type="ARBA" id="ARBA00034808"/>
    </source>
</evidence>
<reference evidence="18" key="1">
    <citation type="submission" date="2016-11" db="EMBL/GenBank/DDBJ databases">
        <title>Trade-off between light-utilization and light-protection in marine flavobacteria.</title>
        <authorList>
            <person name="Kumagai Y."/>
            <person name="Yoshizawa S."/>
            <person name="Kogure K."/>
        </authorList>
    </citation>
    <scope>NUCLEOTIDE SEQUENCE [LARGE SCALE GENOMIC DNA]</scope>
    <source>
        <strain evidence="18">SG-18</strain>
    </source>
</reference>
<dbReference type="GO" id="GO:0004527">
    <property type="term" value="F:exonuclease activity"/>
    <property type="evidence" value="ECO:0007669"/>
    <property type="project" value="UniProtKB-KW"/>
</dbReference>
<dbReference type="Gene3D" id="3.40.50.300">
    <property type="entry name" value="P-loop containing nucleotide triphosphate hydrolases"/>
    <property type="match status" value="4"/>
</dbReference>
<keyword evidence="9" id="KW-0234">DNA repair</keyword>
<evidence type="ECO:0000256" key="13">
    <source>
        <dbReference type="ARBA" id="ARBA00048988"/>
    </source>
</evidence>
<feature type="domain" description="UvrD-like helicase C-terminal" evidence="16">
    <location>
        <begin position="440"/>
        <end position="686"/>
    </location>
</feature>
<organism evidence="17 18">
    <name type="scientific">Aureicoccus marinus</name>
    <dbReference type="NCBI Taxonomy" id="754435"/>
    <lineage>
        <taxon>Bacteria</taxon>
        <taxon>Pseudomonadati</taxon>
        <taxon>Bacteroidota</taxon>
        <taxon>Flavobacteriia</taxon>
        <taxon>Flavobacteriales</taxon>
        <taxon>Flavobacteriaceae</taxon>
        <taxon>Aureicoccus</taxon>
    </lineage>
</organism>
<keyword evidence="8" id="KW-0238">DNA-binding</keyword>
<dbReference type="GO" id="GO:0000725">
    <property type="term" value="P:recombinational repair"/>
    <property type="evidence" value="ECO:0007669"/>
    <property type="project" value="TreeGrafter"/>
</dbReference>
<dbReference type="Pfam" id="PF00580">
    <property type="entry name" value="UvrD-helicase"/>
    <property type="match status" value="1"/>
</dbReference>
<evidence type="ECO:0000256" key="10">
    <source>
        <dbReference type="ARBA" id="ARBA00023235"/>
    </source>
</evidence>
<comment type="catalytic activity">
    <reaction evidence="11">
        <text>Couples ATP hydrolysis with the unwinding of duplex DNA by translocating in the 3'-5' direction.</text>
        <dbReference type="EC" id="5.6.2.4"/>
    </reaction>
</comment>
<evidence type="ECO:0000256" key="6">
    <source>
        <dbReference type="ARBA" id="ARBA00022839"/>
    </source>
</evidence>
<dbReference type="GO" id="GO:0016887">
    <property type="term" value="F:ATP hydrolysis activity"/>
    <property type="evidence" value="ECO:0007669"/>
    <property type="project" value="RHEA"/>
</dbReference>
<protein>
    <recommendedName>
        <fullName evidence="12">DNA 3'-5' helicase</fullName>
        <ecNumber evidence="12">5.6.2.4</ecNumber>
    </recommendedName>
</protein>
<evidence type="ECO:0000256" key="14">
    <source>
        <dbReference type="PROSITE-ProRule" id="PRU00560"/>
    </source>
</evidence>
<dbReference type="PANTHER" id="PTHR11070:SF67">
    <property type="entry name" value="DNA 3'-5' HELICASE"/>
    <property type="match status" value="1"/>
</dbReference>
<comment type="caution">
    <text evidence="17">The sequence shown here is derived from an EMBL/GenBank/DDBJ whole genome shotgun (WGS) entry which is preliminary data.</text>
</comment>
<evidence type="ECO:0000313" key="17">
    <source>
        <dbReference type="EMBL" id="PQJ16321.1"/>
    </source>
</evidence>
<evidence type="ECO:0000256" key="1">
    <source>
        <dbReference type="ARBA" id="ARBA00022722"/>
    </source>
</evidence>
<dbReference type="Proteomes" id="UP000239366">
    <property type="component" value="Unassembled WGS sequence"/>
</dbReference>
<dbReference type="InterPro" id="IPR011604">
    <property type="entry name" value="PDDEXK-like_dom_sf"/>
</dbReference>
<evidence type="ECO:0000259" key="16">
    <source>
        <dbReference type="PROSITE" id="PS51217"/>
    </source>
</evidence>
<dbReference type="EMBL" id="MQVX01000001">
    <property type="protein sequence ID" value="PQJ16321.1"/>
    <property type="molecule type" value="Genomic_DNA"/>
</dbReference>
<sequence>MAFRRVLALTFTNKAVNEMKDRLLERLLEFSGLKPLTGHQGLFDELAQEWGWTPQKMQAKSLRVLRAILHHYSYLEVSTLDRFAHRIIRTFAQDLKLPASFEVVLDTESIQKETVSRLWAKLDQDPELSALLIDFSWTKIDQNKSWDVSHDLMQLGKRLFQEQHRTHLDHLPVWTAAEWKGLESRMQKEVDQLEQRGSQRAGFLLSEIESRDLASDFHGTRLNTLKTIRQKGLDLSGLGKTHYKGLLEGEGGKASELPADFSEKLRIEMAELVRETRRKKLLENWTKNVRTLALLSAFKKEYEQYCEEAQLLPLAEFNRLLAEQIKEQPAPYLYERLGTQYHHFLIDEFQDTSILQWSNLVPLIGHAIEAQDEQGKSGSLLLVGDAKQAIYRWRGGYPEQFIDLIFGRENPFQPAPLQLELESNWRSAPALVDFNNRFFRFLAQALDLPLHQNLFAEKSEQQAQRTNPGKVELSFSPEGLSADEEAEWTLSDLEDRLEQLRMQGVAYSDICILTRTNALARSVAQYLLEREWPLVSPDALLIDDHPQVQLLLSFLRYLAAPQEKEPIYEVCLHFAKEEEDVHAQLQAWMANYEAFLQERFGIDAQSLSYLGLYELCVELAARLGLVDEGQAYIAAFLEEVLVFERKEGNQLLAFLDYWSARAARKTLPTPEGLDAIQLMTIHKAKGLEFPVVLFPFADRQSQRLHEQQIWVPAEELGESELPVLPLNCGADMLEYPDSVLPYTQSEWGQQQLDQINVIYVALTRAAQALYLWSGRRKTWGKGAGIPLGYWLPAFIQNEGRWDEEQKTYSWPAEGTIQWKTLSAQAEQPKNWSYQLPEKKYSRFLKHPPVESFSDEVWEARLRGDLIHEALGHIHTLADIPLACESIQAEAKRIGLELSELSQQLRQLVESPELEMFFRKRIQGYNEKEMISASGELLRPDRLIIEEDGAHLLEYKTGQAREQHRRQLLSYGEMLNEMGLPPKTMALVYLQDPPEVVFL</sequence>
<comment type="caution">
    <text evidence="14">Lacks conserved residue(s) required for the propagation of feature annotation.</text>
</comment>
<dbReference type="AlphaFoldDB" id="A0A2S7T9R1"/>
<dbReference type="PROSITE" id="PS51217">
    <property type="entry name" value="UVRD_HELICASE_CTER"/>
    <property type="match status" value="1"/>
</dbReference>
<keyword evidence="1" id="KW-0540">Nuclease</keyword>
<dbReference type="InterPro" id="IPR027417">
    <property type="entry name" value="P-loop_NTPase"/>
</dbReference>
<keyword evidence="3" id="KW-0227">DNA damage</keyword>
<evidence type="ECO:0000256" key="9">
    <source>
        <dbReference type="ARBA" id="ARBA00023204"/>
    </source>
</evidence>
<dbReference type="GO" id="GO:0005829">
    <property type="term" value="C:cytosol"/>
    <property type="evidence" value="ECO:0007669"/>
    <property type="project" value="TreeGrafter"/>
</dbReference>
<dbReference type="InterPro" id="IPR000212">
    <property type="entry name" value="DNA_helicase_UvrD/REP"/>
</dbReference>
<proteinExistence type="predicted"/>
<dbReference type="InterPro" id="IPR014016">
    <property type="entry name" value="UvrD-like_ATP-bd"/>
</dbReference>
<dbReference type="GO" id="GO:0005524">
    <property type="term" value="F:ATP binding"/>
    <property type="evidence" value="ECO:0007669"/>
    <property type="project" value="UniProtKB-UniRule"/>
</dbReference>
<dbReference type="PROSITE" id="PS51198">
    <property type="entry name" value="UVRD_HELICASE_ATP_BIND"/>
    <property type="match status" value="1"/>
</dbReference>
<dbReference type="SUPFAM" id="SSF52540">
    <property type="entry name" value="P-loop containing nucleoside triphosphate hydrolases"/>
    <property type="match status" value="1"/>
</dbReference>
<evidence type="ECO:0000256" key="8">
    <source>
        <dbReference type="ARBA" id="ARBA00023125"/>
    </source>
</evidence>
<keyword evidence="7 14" id="KW-0067">ATP-binding</keyword>
<evidence type="ECO:0000256" key="7">
    <source>
        <dbReference type="ARBA" id="ARBA00022840"/>
    </source>
</evidence>
<dbReference type="EC" id="5.6.2.4" evidence="12"/>
<accession>A0A2S7T9R1</accession>
<evidence type="ECO:0000259" key="15">
    <source>
        <dbReference type="PROSITE" id="PS51198"/>
    </source>
</evidence>
<keyword evidence="10" id="KW-0413">Isomerase</keyword>
<dbReference type="OrthoDB" id="9810135at2"/>
<gene>
    <name evidence="17" type="ORF">BST99_11865</name>
</gene>
<keyword evidence="2 14" id="KW-0547">Nucleotide-binding</keyword>
<dbReference type="Pfam" id="PF13361">
    <property type="entry name" value="UvrD_C"/>
    <property type="match status" value="2"/>
</dbReference>
<dbReference type="PANTHER" id="PTHR11070">
    <property type="entry name" value="UVRD / RECB / PCRA DNA HELICASE FAMILY MEMBER"/>
    <property type="match status" value="1"/>
</dbReference>
<keyword evidence="5 14" id="KW-0347">Helicase</keyword>
<evidence type="ECO:0000256" key="4">
    <source>
        <dbReference type="ARBA" id="ARBA00022801"/>
    </source>
</evidence>
<evidence type="ECO:0000256" key="11">
    <source>
        <dbReference type="ARBA" id="ARBA00034617"/>
    </source>
</evidence>
<evidence type="ECO:0000256" key="5">
    <source>
        <dbReference type="ARBA" id="ARBA00022806"/>
    </source>
</evidence>
<dbReference type="GO" id="GO:0043138">
    <property type="term" value="F:3'-5' DNA helicase activity"/>
    <property type="evidence" value="ECO:0007669"/>
    <property type="project" value="UniProtKB-EC"/>
</dbReference>
<keyword evidence="18" id="KW-1185">Reference proteome</keyword>
<name>A0A2S7T9R1_9FLAO</name>
<evidence type="ECO:0000256" key="3">
    <source>
        <dbReference type="ARBA" id="ARBA00022763"/>
    </source>
</evidence>
<dbReference type="GO" id="GO:0003677">
    <property type="term" value="F:DNA binding"/>
    <property type="evidence" value="ECO:0007669"/>
    <property type="project" value="UniProtKB-KW"/>
</dbReference>
<comment type="catalytic activity">
    <reaction evidence="13">
        <text>ATP + H2O = ADP + phosphate + H(+)</text>
        <dbReference type="Rhea" id="RHEA:13065"/>
        <dbReference type="ChEBI" id="CHEBI:15377"/>
        <dbReference type="ChEBI" id="CHEBI:15378"/>
        <dbReference type="ChEBI" id="CHEBI:30616"/>
        <dbReference type="ChEBI" id="CHEBI:43474"/>
        <dbReference type="ChEBI" id="CHEBI:456216"/>
        <dbReference type="EC" id="5.6.2.4"/>
    </reaction>
</comment>